<accession>A0ACC0P639</accession>
<organism evidence="1 2">
    <name type="scientific">Rhododendron molle</name>
    <name type="common">Chinese azalea</name>
    <name type="synonym">Azalea mollis</name>
    <dbReference type="NCBI Taxonomy" id="49168"/>
    <lineage>
        <taxon>Eukaryota</taxon>
        <taxon>Viridiplantae</taxon>
        <taxon>Streptophyta</taxon>
        <taxon>Embryophyta</taxon>
        <taxon>Tracheophyta</taxon>
        <taxon>Spermatophyta</taxon>
        <taxon>Magnoliopsida</taxon>
        <taxon>eudicotyledons</taxon>
        <taxon>Gunneridae</taxon>
        <taxon>Pentapetalae</taxon>
        <taxon>asterids</taxon>
        <taxon>Ericales</taxon>
        <taxon>Ericaceae</taxon>
        <taxon>Ericoideae</taxon>
        <taxon>Rhodoreae</taxon>
        <taxon>Rhododendron</taxon>
    </lineage>
</organism>
<proteinExistence type="predicted"/>
<sequence>MASTTSPSNPDLPRQHPSSSSSSIHSLSLADDGAPFPDEPLSSAAAQNGGVSSKTVDEVWKEIVAGGGGTSREQQPGFPTPRPGPTAGCRTSFPTRALPSSLSFWAAAGRRGNTVGVGGLLGVAVGHGRRGNGAGDVSAFEESIGEATPNGLEIESADLSRRRRSTGEDGGACSNTGKERVANPSGNIPFSDPEARQNRGIMERITGGTKSLESDTSRAGSNELENLSSGMPSEIQIIKCGLVENKRGFDGPRLGLSKGGEEVGTGPLYYVEEPDSPRPNSDVEKAKSPVELEIGPNSSFGNSLSVNLSKVGQCHRTGEEGLASAFNKALNLKRKGVEELERDQGKRLKESGFVEAGEQEFALLRTMIGLWWLALNSHGSNGDAQLECSGDRTTTDIPDLTRAMFGPSSSSGIPHGD</sequence>
<evidence type="ECO:0000313" key="1">
    <source>
        <dbReference type="EMBL" id="KAI8560462.1"/>
    </source>
</evidence>
<dbReference type="EMBL" id="CM046391">
    <property type="protein sequence ID" value="KAI8560462.1"/>
    <property type="molecule type" value="Genomic_DNA"/>
</dbReference>
<dbReference type="Proteomes" id="UP001062846">
    <property type="component" value="Chromosome 4"/>
</dbReference>
<name>A0ACC0P639_RHOML</name>
<gene>
    <name evidence="1" type="ORF">RHMOL_Rhmol04G0257500</name>
</gene>
<evidence type="ECO:0000313" key="2">
    <source>
        <dbReference type="Proteomes" id="UP001062846"/>
    </source>
</evidence>
<reference evidence="1" key="1">
    <citation type="submission" date="2022-02" db="EMBL/GenBank/DDBJ databases">
        <title>Plant Genome Project.</title>
        <authorList>
            <person name="Zhang R.-G."/>
        </authorList>
    </citation>
    <scope>NUCLEOTIDE SEQUENCE</scope>
    <source>
        <strain evidence="1">AT1</strain>
    </source>
</reference>
<comment type="caution">
    <text evidence="1">The sequence shown here is derived from an EMBL/GenBank/DDBJ whole genome shotgun (WGS) entry which is preliminary data.</text>
</comment>
<protein>
    <submittedName>
        <fullName evidence="1">Uncharacterized protein</fullName>
    </submittedName>
</protein>
<keyword evidence="2" id="KW-1185">Reference proteome</keyword>